<dbReference type="CDD" id="cd02165">
    <property type="entry name" value="NMNAT"/>
    <property type="match status" value="1"/>
</dbReference>
<comment type="similarity">
    <text evidence="3 11">Belongs to the NadD family.</text>
</comment>
<keyword evidence="6 11" id="KW-0548">Nucleotidyltransferase</keyword>
<keyword evidence="9 11" id="KW-0520">NAD</keyword>
<evidence type="ECO:0000256" key="4">
    <source>
        <dbReference type="ARBA" id="ARBA00022642"/>
    </source>
</evidence>
<reference evidence="13 14" key="1">
    <citation type="submission" date="2018-04" db="EMBL/GenBank/DDBJ databases">
        <title>Denitrifier Microvirgula.</title>
        <authorList>
            <person name="Anderson E."/>
            <person name="Jang J."/>
            <person name="Ishii S."/>
        </authorList>
    </citation>
    <scope>NUCLEOTIDE SEQUENCE [LARGE SCALE GENOMIC DNA]</scope>
    <source>
        <strain evidence="13 14">BE2.4</strain>
    </source>
</reference>
<dbReference type="GO" id="GO:0004515">
    <property type="term" value="F:nicotinate-nucleotide adenylyltransferase activity"/>
    <property type="evidence" value="ECO:0007669"/>
    <property type="project" value="UniProtKB-UniRule"/>
</dbReference>
<dbReference type="PANTHER" id="PTHR39321">
    <property type="entry name" value="NICOTINATE-NUCLEOTIDE ADENYLYLTRANSFERASE-RELATED"/>
    <property type="match status" value="1"/>
</dbReference>
<evidence type="ECO:0000256" key="9">
    <source>
        <dbReference type="ARBA" id="ARBA00023027"/>
    </source>
</evidence>
<evidence type="ECO:0000313" key="14">
    <source>
        <dbReference type="Proteomes" id="UP000244173"/>
    </source>
</evidence>
<protein>
    <recommendedName>
        <fullName evidence="11">Probable nicotinate-nucleotide adenylyltransferase</fullName>
        <ecNumber evidence="11">2.7.7.18</ecNumber>
    </recommendedName>
    <alternativeName>
        <fullName evidence="11">Deamido-NAD(+) diphosphorylase</fullName>
    </alternativeName>
    <alternativeName>
        <fullName evidence="11">Deamido-NAD(+) pyrophosphorylase</fullName>
    </alternativeName>
    <alternativeName>
        <fullName evidence="11">Nicotinate mononucleotide adenylyltransferase</fullName>
        <shortName evidence="11">NaMN adenylyltransferase</shortName>
    </alternativeName>
</protein>
<proteinExistence type="inferred from homology"/>
<comment type="function">
    <text evidence="1 11">Catalyzes the reversible adenylation of nicotinate mononucleotide (NaMN) to nicotinic acid adenine dinucleotide (NaAD).</text>
</comment>
<dbReference type="NCBIfam" id="TIGR00482">
    <property type="entry name" value="nicotinate (nicotinamide) nucleotide adenylyltransferase"/>
    <property type="match status" value="1"/>
</dbReference>
<accession>A0A2S0P998</accession>
<evidence type="ECO:0000256" key="1">
    <source>
        <dbReference type="ARBA" id="ARBA00002324"/>
    </source>
</evidence>
<dbReference type="Proteomes" id="UP000244173">
    <property type="component" value="Chromosome"/>
</dbReference>
<comment type="catalytic activity">
    <reaction evidence="10 11">
        <text>nicotinate beta-D-ribonucleotide + ATP + H(+) = deamido-NAD(+) + diphosphate</text>
        <dbReference type="Rhea" id="RHEA:22860"/>
        <dbReference type="ChEBI" id="CHEBI:15378"/>
        <dbReference type="ChEBI" id="CHEBI:30616"/>
        <dbReference type="ChEBI" id="CHEBI:33019"/>
        <dbReference type="ChEBI" id="CHEBI:57502"/>
        <dbReference type="ChEBI" id="CHEBI:58437"/>
        <dbReference type="EC" id="2.7.7.18"/>
    </reaction>
</comment>
<evidence type="ECO:0000256" key="11">
    <source>
        <dbReference type="HAMAP-Rule" id="MF_00244"/>
    </source>
</evidence>
<keyword evidence="4 11" id="KW-0662">Pyridine nucleotide biosynthesis</keyword>
<dbReference type="GO" id="GO:0005524">
    <property type="term" value="F:ATP binding"/>
    <property type="evidence" value="ECO:0007669"/>
    <property type="project" value="UniProtKB-KW"/>
</dbReference>
<dbReference type="InterPro" id="IPR005248">
    <property type="entry name" value="NadD/NMNAT"/>
</dbReference>
<dbReference type="PANTHER" id="PTHR39321:SF3">
    <property type="entry name" value="PHOSPHOPANTETHEINE ADENYLYLTRANSFERASE"/>
    <property type="match status" value="1"/>
</dbReference>
<dbReference type="EMBL" id="CP028519">
    <property type="protein sequence ID" value="AVY93936.1"/>
    <property type="molecule type" value="Genomic_DNA"/>
</dbReference>
<evidence type="ECO:0000256" key="7">
    <source>
        <dbReference type="ARBA" id="ARBA00022741"/>
    </source>
</evidence>
<evidence type="ECO:0000256" key="2">
    <source>
        <dbReference type="ARBA" id="ARBA00005019"/>
    </source>
</evidence>
<dbReference type="InterPro" id="IPR014729">
    <property type="entry name" value="Rossmann-like_a/b/a_fold"/>
</dbReference>
<gene>
    <name evidence="11" type="primary">nadD</name>
    <name evidence="13" type="ORF">DAI18_07670</name>
</gene>
<evidence type="ECO:0000259" key="12">
    <source>
        <dbReference type="Pfam" id="PF01467"/>
    </source>
</evidence>
<keyword evidence="14" id="KW-1185">Reference proteome</keyword>
<name>A0A2S0P998_9NEIS</name>
<dbReference type="EC" id="2.7.7.18" evidence="11"/>
<dbReference type="HAMAP" id="MF_00244">
    <property type="entry name" value="NaMN_adenylyltr"/>
    <property type="match status" value="1"/>
</dbReference>
<dbReference type="Gene3D" id="3.40.50.620">
    <property type="entry name" value="HUPs"/>
    <property type="match status" value="1"/>
</dbReference>
<keyword evidence="7 11" id="KW-0547">Nucleotide-binding</keyword>
<evidence type="ECO:0000256" key="3">
    <source>
        <dbReference type="ARBA" id="ARBA00009014"/>
    </source>
</evidence>
<sequence>MSAGKPARPAGIGLYGGTFDPIHSAHLRLACALRDELALDSVRLIPSGVPPHRPPPHASAVHRLAMARLAVADEPGLDIDARELAPGASGYTVDTLAALRREVGPSRPLWWLIGADQLAGLDRWHRWQDLLTLANLAVAARPGFGTLPLPPAVDALWQSRQATDFANFPAAGRIRALTLSPVDVSATAIRADLAAGGDGLGALPPAVLGYIRRHRLYRIESI</sequence>
<dbReference type="AlphaFoldDB" id="A0A2S0P998"/>
<organism evidence="13 14">
    <name type="scientific">Microvirgula aerodenitrificans</name>
    <dbReference type="NCBI Taxonomy" id="57480"/>
    <lineage>
        <taxon>Bacteria</taxon>
        <taxon>Pseudomonadati</taxon>
        <taxon>Pseudomonadota</taxon>
        <taxon>Betaproteobacteria</taxon>
        <taxon>Neisseriales</taxon>
        <taxon>Aquaspirillaceae</taxon>
        <taxon>Microvirgula</taxon>
    </lineage>
</organism>
<evidence type="ECO:0000256" key="5">
    <source>
        <dbReference type="ARBA" id="ARBA00022679"/>
    </source>
</evidence>
<evidence type="ECO:0000313" key="13">
    <source>
        <dbReference type="EMBL" id="AVY93936.1"/>
    </source>
</evidence>
<dbReference type="STRING" id="1122240.GCA_000620105_02407"/>
<evidence type="ECO:0000256" key="8">
    <source>
        <dbReference type="ARBA" id="ARBA00022840"/>
    </source>
</evidence>
<dbReference type="KEGG" id="maer:DAI18_07670"/>
<feature type="domain" description="Cytidyltransferase-like" evidence="12">
    <location>
        <begin position="14"/>
        <end position="191"/>
    </location>
</feature>
<dbReference type="Pfam" id="PF01467">
    <property type="entry name" value="CTP_transf_like"/>
    <property type="match status" value="1"/>
</dbReference>
<dbReference type="OrthoDB" id="5295945at2"/>
<dbReference type="UniPathway" id="UPA00253">
    <property type="reaction ID" value="UER00332"/>
</dbReference>
<keyword evidence="5 11" id="KW-0808">Transferase</keyword>
<keyword evidence="8 11" id="KW-0067">ATP-binding</keyword>
<comment type="pathway">
    <text evidence="2 11">Cofactor biosynthesis; NAD(+) biosynthesis; deamido-NAD(+) from nicotinate D-ribonucleotide: step 1/1.</text>
</comment>
<dbReference type="GO" id="GO:0009435">
    <property type="term" value="P:NAD+ biosynthetic process"/>
    <property type="evidence" value="ECO:0007669"/>
    <property type="project" value="UniProtKB-UniRule"/>
</dbReference>
<evidence type="ECO:0000256" key="6">
    <source>
        <dbReference type="ARBA" id="ARBA00022695"/>
    </source>
</evidence>
<dbReference type="NCBIfam" id="NF000839">
    <property type="entry name" value="PRK00071.1-1"/>
    <property type="match status" value="1"/>
</dbReference>
<dbReference type="InterPro" id="IPR004821">
    <property type="entry name" value="Cyt_trans-like"/>
</dbReference>
<evidence type="ECO:0000256" key="10">
    <source>
        <dbReference type="ARBA" id="ARBA00048721"/>
    </source>
</evidence>
<dbReference type="SUPFAM" id="SSF52374">
    <property type="entry name" value="Nucleotidylyl transferase"/>
    <property type="match status" value="1"/>
</dbReference>